<keyword evidence="4" id="KW-1185">Reference proteome</keyword>
<accession>A0ABN1XQG6</accession>
<name>A0ABN1XQG6_9ACTN</name>
<feature type="domain" description="DUF3152" evidence="2">
    <location>
        <begin position="47"/>
        <end position="206"/>
    </location>
</feature>
<keyword evidence="1" id="KW-1133">Transmembrane helix</keyword>
<dbReference type="EMBL" id="BAAAKJ010000054">
    <property type="protein sequence ID" value="GAA1387015.1"/>
    <property type="molecule type" value="Genomic_DNA"/>
</dbReference>
<keyword evidence="1" id="KW-0812">Transmembrane</keyword>
<organism evidence="3 4">
    <name type="scientific">Kitasatospora putterlickiae</name>
    <dbReference type="NCBI Taxonomy" id="221725"/>
    <lineage>
        <taxon>Bacteria</taxon>
        <taxon>Bacillati</taxon>
        <taxon>Actinomycetota</taxon>
        <taxon>Actinomycetes</taxon>
        <taxon>Kitasatosporales</taxon>
        <taxon>Streptomycetaceae</taxon>
        <taxon>Kitasatospora</taxon>
    </lineage>
</organism>
<reference evidence="3 4" key="1">
    <citation type="journal article" date="2019" name="Int. J. Syst. Evol. Microbiol.">
        <title>The Global Catalogue of Microorganisms (GCM) 10K type strain sequencing project: providing services to taxonomists for standard genome sequencing and annotation.</title>
        <authorList>
            <consortium name="The Broad Institute Genomics Platform"/>
            <consortium name="The Broad Institute Genome Sequencing Center for Infectious Disease"/>
            <person name="Wu L."/>
            <person name="Ma J."/>
        </authorList>
    </citation>
    <scope>NUCLEOTIDE SEQUENCE [LARGE SCALE GENOMIC DNA]</scope>
    <source>
        <strain evidence="3 4">JCM 12393</strain>
    </source>
</reference>
<keyword evidence="1" id="KW-0472">Membrane</keyword>
<feature type="transmembrane region" description="Helical" evidence="1">
    <location>
        <begin position="14"/>
        <end position="33"/>
    </location>
</feature>
<evidence type="ECO:0000256" key="1">
    <source>
        <dbReference type="SAM" id="Phobius"/>
    </source>
</evidence>
<proteinExistence type="predicted"/>
<gene>
    <name evidence="3" type="ORF">GCM10009639_11520</name>
</gene>
<protein>
    <recommendedName>
        <fullName evidence="2">DUF3152 domain-containing protein</fullName>
    </recommendedName>
</protein>
<evidence type="ECO:0000313" key="3">
    <source>
        <dbReference type="EMBL" id="GAA1387015.1"/>
    </source>
</evidence>
<dbReference type="Proteomes" id="UP001499863">
    <property type="component" value="Unassembled WGS sequence"/>
</dbReference>
<dbReference type="InterPro" id="IPR022603">
    <property type="entry name" value="DUF3152"/>
</dbReference>
<dbReference type="Pfam" id="PF11350">
    <property type="entry name" value="DUF3152"/>
    <property type="match status" value="1"/>
</dbReference>
<sequence>MRAPGPGALGGRTGYAAVALAVLIAVTAGLLWWKPWAPEARGAKPLAFTTAAGGSARFGTGEKLYRYKVRAEDGLKISPDQFAAEVDKVLGDVRRGWAAGGQWSFERVAADPVDFTVYLATPESTDRICGQYGLDTGGWVNCAANRQVVINLKRWTELSEFYVGKAEEYHALAVNHEVGHILGQGHVDCPGAGAPAPVMMQQIKGLHGCVPNGRPYGEDGALLTGPPLPVTAPSP</sequence>
<comment type="caution">
    <text evidence="3">The sequence shown here is derived from an EMBL/GenBank/DDBJ whole genome shotgun (WGS) entry which is preliminary data.</text>
</comment>
<dbReference type="RefSeq" id="WP_344328376.1">
    <property type="nucleotide sequence ID" value="NZ_BAAAKJ010000054.1"/>
</dbReference>
<evidence type="ECO:0000313" key="4">
    <source>
        <dbReference type="Proteomes" id="UP001499863"/>
    </source>
</evidence>
<evidence type="ECO:0000259" key="2">
    <source>
        <dbReference type="Pfam" id="PF11350"/>
    </source>
</evidence>
<dbReference type="SUPFAM" id="SSF55486">
    <property type="entry name" value="Metalloproteases ('zincins'), catalytic domain"/>
    <property type="match status" value="1"/>
</dbReference>